<organism evidence="1">
    <name type="scientific">Anguilla anguilla</name>
    <name type="common">European freshwater eel</name>
    <name type="synonym">Muraena anguilla</name>
    <dbReference type="NCBI Taxonomy" id="7936"/>
    <lineage>
        <taxon>Eukaryota</taxon>
        <taxon>Metazoa</taxon>
        <taxon>Chordata</taxon>
        <taxon>Craniata</taxon>
        <taxon>Vertebrata</taxon>
        <taxon>Euteleostomi</taxon>
        <taxon>Actinopterygii</taxon>
        <taxon>Neopterygii</taxon>
        <taxon>Teleostei</taxon>
        <taxon>Anguilliformes</taxon>
        <taxon>Anguillidae</taxon>
        <taxon>Anguilla</taxon>
    </lineage>
</organism>
<protein>
    <submittedName>
        <fullName evidence="1">Uncharacterized protein</fullName>
    </submittedName>
</protein>
<accession>A0A0E9QIX2</accession>
<reference evidence="1" key="2">
    <citation type="journal article" date="2015" name="Fish Shellfish Immunol.">
        <title>Early steps in the European eel (Anguilla anguilla)-Vibrio vulnificus interaction in the gills: Role of the RtxA13 toxin.</title>
        <authorList>
            <person name="Callol A."/>
            <person name="Pajuelo D."/>
            <person name="Ebbesson L."/>
            <person name="Teles M."/>
            <person name="MacKenzie S."/>
            <person name="Amaro C."/>
        </authorList>
    </citation>
    <scope>NUCLEOTIDE SEQUENCE</scope>
</reference>
<sequence length="25" mass="2890">MNQIVSVLDVDWLRPHSTVIVNLIQ</sequence>
<reference evidence="1" key="1">
    <citation type="submission" date="2014-11" db="EMBL/GenBank/DDBJ databases">
        <authorList>
            <person name="Amaro Gonzalez C."/>
        </authorList>
    </citation>
    <scope>NUCLEOTIDE SEQUENCE</scope>
</reference>
<proteinExistence type="predicted"/>
<name>A0A0E9QIX2_ANGAN</name>
<evidence type="ECO:0000313" key="1">
    <source>
        <dbReference type="EMBL" id="JAH16280.1"/>
    </source>
</evidence>
<dbReference type="EMBL" id="GBXM01092297">
    <property type="protein sequence ID" value="JAH16280.1"/>
    <property type="molecule type" value="Transcribed_RNA"/>
</dbReference>
<dbReference type="AlphaFoldDB" id="A0A0E9QIX2"/>